<evidence type="ECO:0000256" key="3">
    <source>
        <dbReference type="ARBA" id="ARBA00022679"/>
    </source>
</evidence>
<evidence type="ECO:0000313" key="8">
    <source>
        <dbReference type="EMBL" id="EMS69416.1"/>
    </source>
</evidence>
<dbReference type="InterPro" id="IPR011034">
    <property type="entry name" value="Formyl_transferase-like_C_sf"/>
</dbReference>
<dbReference type="SUPFAM" id="SSF50486">
    <property type="entry name" value="FMT C-terminal domain-like"/>
    <property type="match status" value="1"/>
</dbReference>
<dbReference type="PANTHER" id="PTHR11138:SF5">
    <property type="entry name" value="METHIONYL-TRNA FORMYLTRANSFERASE, MITOCHONDRIAL"/>
    <property type="match status" value="1"/>
</dbReference>
<dbReference type="CDD" id="cd08704">
    <property type="entry name" value="Met_tRNA_FMT_C"/>
    <property type="match status" value="1"/>
</dbReference>
<accession>S0FHM4</accession>
<dbReference type="GO" id="GO:0005829">
    <property type="term" value="C:cytosol"/>
    <property type="evidence" value="ECO:0007669"/>
    <property type="project" value="TreeGrafter"/>
</dbReference>
<dbReference type="GO" id="GO:0004479">
    <property type="term" value="F:methionyl-tRNA formyltransferase activity"/>
    <property type="evidence" value="ECO:0007669"/>
    <property type="project" value="UniProtKB-UniRule"/>
</dbReference>
<feature type="domain" description="Formyl transferase N-terminal" evidence="6">
    <location>
        <begin position="4"/>
        <end position="174"/>
    </location>
</feature>
<dbReference type="SUPFAM" id="SSF53328">
    <property type="entry name" value="Formyltransferase"/>
    <property type="match status" value="1"/>
</dbReference>
<dbReference type="eggNOG" id="COG0223">
    <property type="taxonomic scope" value="Bacteria"/>
</dbReference>
<dbReference type="EC" id="2.1.2.9" evidence="2 5"/>
<evidence type="ECO:0000256" key="2">
    <source>
        <dbReference type="ARBA" id="ARBA00012261"/>
    </source>
</evidence>
<dbReference type="InterPro" id="IPR041711">
    <property type="entry name" value="Met-tRNA-FMT_N"/>
</dbReference>
<keyword evidence="3 5" id="KW-0808">Transferase</keyword>
<dbReference type="FunFam" id="3.40.50.12230:FF:000001">
    <property type="entry name" value="Methionyl-tRNA formyltransferase"/>
    <property type="match status" value="1"/>
</dbReference>
<reference evidence="8 9" key="1">
    <citation type="journal article" date="2013" name="Genome Announc.">
        <title>Draft Genome Sequence of the Cellulolytic, Mesophilic, Anaerobic Bacterium Clostridium termitidis Strain CT1112 (DSM 5398).</title>
        <authorList>
            <person name="Lal S."/>
            <person name="Ramachandran U."/>
            <person name="Zhang X."/>
            <person name="Munir R."/>
            <person name="Sparling R."/>
            <person name="Levin D.B."/>
        </authorList>
    </citation>
    <scope>NUCLEOTIDE SEQUENCE [LARGE SCALE GENOMIC DNA]</scope>
    <source>
        <strain evidence="8 9">CT1112</strain>
    </source>
</reference>
<evidence type="ECO:0000256" key="1">
    <source>
        <dbReference type="ARBA" id="ARBA00010699"/>
    </source>
</evidence>
<protein>
    <recommendedName>
        <fullName evidence="2 5">Methionyl-tRNA formyltransferase</fullName>
        <ecNumber evidence="2 5">2.1.2.9</ecNumber>
    </recommendedName>
</protein>
<evidence type="ECO:0000256" key="4">
    <source>
        <dbReference type="ARBA" id="ARBA00022917"/>
    </source>
</evidence>
<dbReference type="PROSITE" id="PS00373">
    <property type="entry name" value="GART"/>
    <property type="match status" value="1"/>
</dbReference>
<dbReference type="Proteomes" id="UP000014155">
    <property type="component" value="Unassembled WGS sequence"/>
</dbReference>
<dbReference type="InterPro" id="IPR036477">
    <property type="entry name" value="Formyl_transf_N_sf"/>
</dbReference>
<dbReference type="Gene3D" id="3.40.50.12230">
    <property type="match status" value="1"/>
</dbReference>
<sequence length="307" mass="33639">MGTPDFAVPSLEMLVNEGYDVAAAVTQPDKPKGRGNRMAAPPVKEFALKHGIEVLQPEKIKTPEFIEQIRALKPDLLITAAYGKILSKDLLDVPVHGCINVHGSLLPAYRGAAPINWAVINGESKTGITTMFTDVGLDTGDMLLKKELAIGPDTTVGELHDKMAVLGAEVLKETLLELRKGTLERIPQEDNASTYAPMMNKELGLIDWNKTARKIHDLVRGTDPWPGAYTFIGGGRMRVWKTSLVPEAADSSRSNGEILKVDDEGILVKCSDENLLIREVQFDSSKRMSVRDYIRGHQINTGETLGK</sequence>
<gene>
    <name evidence="5" type="primary">fmt</name>
    <name evidence="8" type="ORF">CTER_4942</name>
</gene>
<dbReference type="Pfam" id="PF02911">
    <property type="entry name" value="Formyl_trans_C"/>
    <property type="match status" value="1"/>
</dbReference>
<comment type="caution">
    <text evidence="8">The sequence shown here is derived from an EMBL/GenBank/DDBJ whole genome shotgun (WGS) entry which is preliminary data.</text>
</comment>
<dbReference type="InterPro" id="IPR044135">
    <property type="entry name" value="Met-tRNA-FMT_C"/>
</dbReference>
<evidence type="ECO:0000259" key="6">
    <source>
        <dbReference type="Pfam" id="PF00551"/>
    </source>
</evidence>
<dbReference type="NCBIfam" id="TIGR00460">
    <property type="entry name" value="fmt"/>
    <property type="match status" value="1"/>
</dbReference>
<evidence type="ECO:0000259" key="7">
    <source>
        <dbReference type="Pfam" id="PF02911"/>
    </source>
</evidence>
<dbReference type="Pfam" id="PF00551">
    <property type="entry name" value="Formyl_trans_N"/>
    <property type="match status" value="1"/>
</dbReference>
<name>S0FHM4_RUMCE</name>
<organism evidence="8 9">
    <name type="scientific">Ruminiclostridium cellobioparum subsp. termitidis CT1112</name>
    <dbReference type="NCBI Taxonomy" id="1195236"/>
    <lineage>
        <taxon>Bacteria</taxon>
        <taxon>Bacillati</taxon>
        <taxon>Bacillota</taxon>
        <taxon>Clostridia</taxon>
        <taxon>Eubacteriales</taxon>
        <taxon>Oscillospiraceae</taxon>
        <taxon>Ruminiclostridium</taxon>
    </lineage>
</organism>
<dbReference type="InterPro" id="IPR002376">
    <property type="entry name" value="Formyl_transf_N"/>
</dbReference>
<dbReference type="PATRIC" id="fig|1195236.3.peg.5133"/>
<evidence type="ECO:0000256" key="5">
    <source>
        <dbReference type="HAMAP-Rule" id="MF_00182"/>
    </source>
</evidence>
<dbReference type="InterPro" id="IPR001555">
    <property type="entry name" value="GART_AS"/>
</dbReference>
<proteinExistence type="inferred from homology"/>
<keyword evidence="4 5" id="KW-0648">Protein biosynthesis</keyword>
<keyword evidence="9" id="KW-1185">Reference proteome</keyword>
<feature type="domain" description="Formyl transferase C-terminal" evidence="7">
    <location>
        <begin position="199"/>
        <end position="297"/>
    </location>
</feature>
<feature type="binding site" evidence="5">
    <location>
        <begin position="104"/>
        <end position="107"/>
    </location>
    <ligand>
        <name>(6S)-5,6,7,8-tetrahydrofolate</name>
        <dbReference type="ChEBI" id="CHEBI:57453"/>
    </ligand>
</feature>
<dbReference type="AlphaFoldDB" id="S0FHM4"/>
<dbReference type="STRING" id="1195236.CTER_4942"/>
<dbReference type="CDD" id="cd08646">
    <property type="entry name" value="FMT_core_Met-tRNA-FMT_N"/>
    <property type="match status" value="1"/>
</dbReference>
<dbReference type="InterPro" id="IPR005794">
    <property type="entry name" value="Fmt"/>
</dbReference>
<comment type="similarity">
    <text evidence="1 5">Belongs to the Fmt family.</text>
</comment>
<dbReference type="PANTHER" id="PTHR11138">
    <property type="entry name" value="METHIONYL-TRNA FORMYLTRANSFERASE"/>
    <property type="match status" value="1"/>
</dbReference>
<dbReference type="HAMAP" id="MF_00182">
    <property type="entry name" value="Formyl_trans"/>
    <property type="match status" value="1"/>
</dbReference>
<dbReference type="EMBL" id="AORV01000066">
    <property type="protein sequence ID" value="EMS69416.1"/>
    <property type="molecule type" value="Genomic_DNA"/>
</dbReference>
<evidence type="ECO:0000313" key="9">
    <source>
        <dbReference type="Proteomes" id="UP000014155"/>
    </source>
</evidence>
<comment type="function">
    <text evidence="5">Attaches a formyl group to the free amino group of methionyl-tRNA(fMet). The formyl group appears to play a dual role in the initiator identity of N-formylmethionyl-tRNA by promoting its recognition by IF2 and preventing the misappropriation of this tRNA by the elongation apparatus.</text>
</comment>
<comment type="catalytic activity">
    <reaction evidence="5">
        <text>L-methionyl-tRNA(fMet) + (6R)-10-formyltetrahydrofolate = N-formyl-L-methionyl-tRNA(fMet) + (6S)-5,6,7,8-tetrahydrofolate + H(+)</text>
        <dbReference type="Rhea" id="RHEA:24380"/>
        <dbReference type="Rhea" id="RHEA-COMP:9952"/>
        <dbReference type="Rhea" id="RHEA-COMP:9953"/>
        <dbReference type="ChEBI" id="CHEBI:15378"/>
        <dbReference type="ChEBI" id="CHEBI:57453"/>
        <dbReference type="ChEBI" id="CHEBI:78530"/>
        <dbReference type="ChEBI" id="CHEBI:78844"/>
        <dbReference type="ChEBI" id="CHEBI:195366"/>
        <dbReference type="EC" id="2.1.2.9"/>
    </reaction>
</comment>
<dbReference type="InterPro" id="IPR005793">
    <property type="entry name" value="Formyl_trans_C"/>
</dbReference>